<evidence type="ECO:0000256" key="6">
    <source>
        <dbReference type="ARBA" id="ARBA00022692"/>
    </source>
</evidence>
<sequence>MTATRSRARARARAFTLIEMMVALAILAILAMMAAPNFTDFVRNSNLTSAANSLSSALAAARSEAMKRNRPAMVISQQGGWKNGFIAFVDMDRDGAFDPAKDVVLVQETTPWPAYLEASGTRTADGARPYLRYDGSGFAAQTNGSAGNLTLSLVRNDVPAATAYRQTRRLILASTGRVRICTPTSATDGTCSATSTS</sequence>
<evidence type="ECO:0000256" key="9">
    <source>
        <dbReference type="ARBA" id="ARBA00025772"/>
    </source>
</evidence>
<dbReference type="GO" id="GO:0015627">
    <property type="term" value="C:type II protein secretion system complex"/>
    <property type="evidence" value="ECO:0007669"/>
    <property type="project" value="InterPro"/>
</dbReference>
<dbReference type="NCBIfam" id="TIGR02532">
    <property type="entry name" value="IV_pilin_GFxxxE"/>
    <property type="match status" value="1"/>
</dbReference>
<evidence type="ECO:0000256" key="7">
    <source>
        <dbReference type="ARBA" id="ARBA00022989"/>
    </source>
</evidence>
<keyword evidence="8 11" id="KW-0472">Membrane</keyword>
<evidence type="ECO:0000256" key="10">
    <source>
        <dbReference type="ARBA" id="ARBA00030775"/>
    </source>
</evidence>
<keyword evidence="5" id="KW-0997">Cell inner membrane</keyword>
<evidence type="ECO:0000256" key="5">
    <source>
        <dbReference type="ARBA" id="ARBA00022519"/>
    </source>
</evidence>
<keyword evidence="6 11" id="KW-0812">Transmembrane</keyword>
<comment type="subcellular location">
    <subcellularLocation>
        <location evidence="1">Cell inner membrane</location>
        <topology evidence="1">Single-pass membrane protein</topology>
    </subcellularLocation>
</comment>
<keyword evidence="7 11" id="KW-1133">Transmembrane helix</keyword>
<evidence type="ECO:0000313" key="13">
    <source>
        <dbReference type="EMBL" id="PZQ75206.1"/>
    </source>
</evidence>
<dbReference type="GO" id="GO:0005886">
    <property type="term" value="C:plasma membrane"/>
    <property type="evidence" value="ECO:0007669"/>
    <property type="project" value="UniProtKB-SubCell"/>
</dbReference>
<reference evidence="13 14" key="1">
    <citation type="submission" date="2017-08" db="EMBL/GenBank/DDBJ databases">
        <title>Infants hospitalized years apart are colonized by the same room-sourced microbial strains.</title>
        <authorList>
            <person name="Brooks B."/>
            <person name="Olm M.R."/>
            <person name="Firek B.A."/>
            <person name="Baker R."/>
            <person name="Thomas B.C."/>
            <person name="Morowitz M.J."/>
            <person name="Banfield J.F."/>
        </authorList>
    </citation>
    <scope>NUCLEOTIDE SEQUENCE [LARGE SCALE GENOMIC DNA]</scope>
    <source>
        <strain evidence="13">S2_005_003_R2_41</strain>
    </source>
</reference>
<gene>
    <name evidence="13" type="ORF">DI563_10260</name>
</gene>
<evidence type="ECO:0000256" key="2">
    <source>
        <dbReference type="ARBA" id="ARBA00021549"/>
    </source>
</evidence>
<dbReference type="InterPro" id="IPR012902">
    <property type="entry name" value="N_methyl_site"/>
</dbReference>
<evidence type="ECO:0000256" key="4">
    <source>
        <dbReference type="ARBA" id="ARBA00022481"/>
    </source>
</evidence>
<name>A0A2W5QD52_VARPD</name>
<comment type="caution">
    <text evidence="13">The sequence shown here is derived from an EMBL/GenBank/DDBJ whole genome shotgun (WGS) entry which is preliminary data.</text>
</comment>
<evidence type="ECO:0000313" key="14">
    <source>
        <dbReference type="Proteomes" id="UP000249135"/>
    </source>
</evidence>
<dbReference type="SUPFAM" id="SSF54523">
    <property type="entry name" value="Pili subunits"/>
    <property type="match status" value="1"/>
</dbReference>
<evidence type="ECO:0000256" key="3">
    <source>
        <dbReference type="ARBA" id="ARBA00022475"/>
    </source>
</evidence>
<evidence type="ECO:0000256" key="11">
    <source>
        <dbReference type="SAM" id="Phobius"/>
    </source>
</evidence>
<dbReference type="AlphaFoldDB" id="A0A2W5QD52"/>
<organism evidence="13 14">
    <name type="scientific">Variovorax paradoxus</name>
    <dbReference type="NCBI Taxonomy" id="34073"/>
    <lineage>
        <taxon>Bacteria</taxon>
        <taxon>Pseudomonadati</taxon>
        <taxon>Pseudomonadota</taxon>
        <taxon>Betaproteobacteria</taxon>
        <taxon>Burkholderiales</taxon>
        <taxon>Comamonadaceae</taxon>
        <taxon>Variovorax</taxon>
    </lineage>
</organism>
<dbReference type="GO" id="GO:0015628">
    <property type="term" value="P:protein secretion by the type II secretion system"/>
    <property type="evidence" value="ECO:0007669"/>
    <property type="project" value="InterPro"/>
</dbReference>
<dbReference type="EMBL" id="QFPP01000097">
    <property type="protein sequence ID" value="PZQ75206.1"/>
    <property type="molecule type" value="Genomic_DNA"/>
</dbReference>
<keyword evidence="4" id="KW-0488">Methylation</keyword>
<evidence type="ECO:0000259" key="12">
    <source>
        <dbReference type="Pfam" id="PF12019"/>
    </source>
</evidence>
<dbReference type="Gene3D" id="3.55.40.10">
    <property type="entry name" value="minor pseudopilin epsh domain"/>
    <property type="match status" value="1"/>
</dbReference>
<protein>
    <recommendedName>
        <fullName evidence="2">Type II secretion system protein H</fullName>
    </recommendedName>
    <alternativeName>
        <fullName evidence="10">General secretion pathway protein H</fullName>
    </alternativeName>
</protein>
<evidence type="ECO:0000256" key="8">
    <source>
        <dbReference type="ARBA" id="ARBA00023136"/>
    </source>
</evidence>
<feature type="domain" description="General secretion pathway GspH" evidence="12">
    <location>
        <begin position="50"/>
        <end position="176"/>
    </location>
</feature>
<dbReference type="Pfam" id="PF12019">
    <property type="entry name" value="GspH"/>
    <property type="match status" value="1"/>
</dbReference>
<dbReference type="Proteomes" id="UP000249135">
    <property type="component" value="Unassembled WGS sequence"/>
</dbReference>
<dbReference type="InterPro" id="IPR045584">
    <property type="entry name" value="Pilin-like"/>
</dbReference>
<accession>A0A2W5QD52</accession>
<dbReference type="InterPro" id="IPR022346">
    <property type="entry name" value="T2SS_GspH"/>
</dbReference>
<comment type="similarity">
    <text evidence="9">Belongs to the GSP H family.</text>
</comment>
<proteinExistence type="inferred from homology"/>
<keyword evidence="3" id="KW-1003">Cell membrane</keyword>
<dbReference type="Pfam" id="PF07963">
    <property type="entry name" value="N_methyl"/>
    <property type="match status" value="1"/>
</dbReference>
<evidence type="ECO:0000256" key="1">
    <source>
        <dbReference type="ARBA" id="ARBA00004377"/>
    </source>
</evidence>
<feature type="transmembrane region" description="Helical" evidence="11">
    <location>
        <begin position="12"/>
        <end position="35"/>
    </location>
</feature>